<evidence type="ECO:0000313" key="2">
    <source>
        <dbReference type="Proteomes" id="UP001302662"/>
    </source>
</evidence>
<name>A0AA96V7X6_9EURY</name>
<dbReference type="KEGG" id="mees:MmiEs2_05770"/>
<reference evidence="1 2" key="1">
    <citation type="submission" date="2023-07" db="EMBL/GenBank/DDBJ databases">
        <title>Closed genome sequence of Methanimicrococcus sp. Es2.</title>
        <authorList>
            <person name="Protasov E."/>
            <person name="Platt K."/>
            <person name="Reeh H."/>
            <person name="Poehlein A."/>
            <person name="Daniel R."/>
            <person name="Brune A."/>
        </authorList>
    </citation>
    <scope>NUCLEOTIDE SEQUENCE [LARGE SCALE GENOMIC DNA]</scope>
    <source>
        <strain evidence="1 2">Es2</strain>
    </source>
</reference>
<evidence type="ECO:0000313" key="1">
    <source>
        <dbReference type="EMBL" id="WNY28392.1"/>
    </source>
</evidence>
<dbReference type="EMBL" id="CP131062">
    <property type="protein sequence ID" value="WNY28392.1"/>
    <property type="molecule type" value="Genomic_DNA"/>
</dbReference>
<dbReference type="Gene3D" id="2.20.28.160">
    <property type="match status" value="1"/>
</dbReference>
<dbReference type="AlphaFoldDB" id="A0AA96V7X6"/>
<accession>A0AA96V7X6</accession>
<sequence>MYHYMFIYFKLQRFILSGLVVMNLVRKCRKCGNWIYIIEKEVGDLIKCGRCGEDHHLSKTLSDKIVLTRI</sequence>
<organism evidence="1 2">
    <name type="scientific">Methanimicrococcus stummii</name>
    <dbReference type="NCBI Taxonomy" id="3028294"/>
    <lineage>
        <taxon>Archaea</taxon>
        <taxon>Methanobacteriati</taxon>
        <taxon>Methanobacteriota</taxon>
        <taxon>Stenosarchaea group</taxon>
        <taxon>Methanomicrobia</taxon>
        <taxon>Methanosarcinales</taxon>
        <taxon>Methanosarcinaceae</taxon>
        <taxon>Methanimicrococcus</taxon>
    </lineage>
</organism>
<proteinExistence type="predicted"/>
<gene>
    <name evidence="1" type="ORF">MmiEs2_05770</name>
</gene>
<keyword evidence="2" id="KW-1185">Reference proteome</keyword>
<protein>
    <submittedName>
        <fullName evidence="1">Uncharacterized protein</fullName>
    </submittedName>
</protein>
<dbReference type="Proteomes" id="UP001302662">
    <property type="component" value="Chromosome"/>
</dbReference>